<dbReference type="VEuPathDB" id="VectorBase:ISCI001793"/>
<dbReference type="PaxDb" id="6945-B7P140"/>
<dbReference type="HOGENOM" id="CLU_1877687_0_0_1"/>
<protein>
    <recommendedName>
        <fullName evidence="5">HEAT repeat-containing protein 1</fullName>
    </recommendedName>
</protein>
<keyword evidence="1" id="KW-1133">Transmembrane helix</keyword>
<keyword evidence="1" id="KW-0472">Membrane</keyword>
<dbReference type="VEuPathDB" id="VectorBase:ISCP_038641"/>
<dbReference type="InParanoid" id="B7P140"/>
<evidence type="ECO:0000313" key="4">
    <source>
        <dbReference type="Proteomes" id="UP000001555"/>
    </source>
</evidence>
<dbReference type="OrthoDB" id="646197at2759"/>
<evidence type="ECO:0000313" key="3">
    <source>
        <dbReference type="EnsemblMetazoa" id="ISCW001793-PA"/>
    </source>
</evidence>
<keyword evidence="4" id="KW-1185">Reference proteome</keyword>
<feature type="transmembrane region" description="Helical" evidence="1">
    <location>
        <begin position="103"/>
        <end position="124"/>
    </location>
</feature>
<evidence type="ECO:0000256" key="1">
    <source>
        <dbReference type="SAM" id="Phobius"/>
    </source>
</evidence>
<keyword evidence="1" id="KW-0812">Transmembrane</keyword>
<reference evidence="2 4" key="1">
    <citation type="submission" date="2008-03" db="EMBL/GenBank/DDBJ databases">
        <title>Annotation of Ixodes scapularis.</title>
        <authorList>
            <consortium name="Ixodes scapularis Genome Project Consortium"/>
            <person name="Caler E."/>
            <person name="Hannick L.I."/>
            <person name="Bidwell S."/>
            <person name="Joardar V."/>
            <person name="Thiagarajan M."/>
            <person name="Amedeo P."/>
            <person name="Galinsky K.J."/>
            <person name="Schobel S."/>
            <person name="Inman J."/>
            <person name="Hostetler J."/>
            <person name="Miller J."/>
            <person name="Hammond M."/>
            <person name="Megy K."/>
            <person name="Lawson D."/>
            <person name="Kodira C."/>
            <person name="Sutton G."/>
            <person name="Meyer J."/>
            <person name="Hill C.A."/>
            <person name="Birren B."/>
            <person name="Nene V."/>
            <person name="Collins F."/>
            <person name="Alarcon-Chaidez F."/>
            <person name="Wikel S."/>
            <person name="Strausberg R."/>
        </authorList>
    </citation>
    <scope>NUCLEOTIDE SEQUENCE [LARGE SCALE GENOMIC DNA]</scope>
    <source>
        <strain evidence="4">Wikel</strain>
        <strain evidence="2">Wikel colony</strain>
    </source>
</reference>
<dbReference type="AlphaFoldDB" id="B7P140"/>
<dbReference type="VEuPathDB" id="VectorBase:ISCW001793"/>
<dbReference type="EMBL" id="DS614477">
    <property type="protein sequence ID" value="EEC00312.1"/>
    <property type="molecule type" value="Genomic_DNA"/>
</dbReference>
<organism>
    <name type="scientific">Ixodes scapularis</name>
    <name type="common">Black-legged tick</name>
    <name type="synonym">Deer tick</name>
    <dbReference type="NCBI Taxonomy" id="6945"/>
    <lineage>
        <taxon>Eukaryota</taxon>
        <taxon>Metazoa</taxon>
        <taxon>Ecdysozoa</taxon>
        <taxon>Arthropoda</taxon>
        <taxon>Chelicerata</taxon>
        <taxon>Arachnida</taxon>
        <taxon>Acari</taxon>
        <taxon>Parasitiformes</taxon>
        <taxon>Ixodida</taxon>
        <taxon>Ixodoidea</taxon>
        <taxon>Ixodidae</taxon>
        <taxon>Ixodinae</taxon>
        <taxon>Ixodes</taxon>
    </lineage>
</organism>
<sequence>MAQQERYQSLVKFRQAVFSKDKIASESSQFHYSDVVKDDTQLSEFVELLVESVVQVKRNHPLVRSTGCNCLREIEFFFPGTIAKHLDELWGALAKDTSWASQALAQLVALALGTLVSFLLASLLPPLASLVQPIFC</sequence>
<gene>
    <name evidence="2" type="ORF">IscW_ISCW001793</name>
</gene>
<proteinExistence type="predicted"/>
<dbReference type="EMBL" id="ABJB010284750">
    <property type="status" value="NOT_ANNOTATED_CDS"/>
    <property type="molecule type" value="Genomic_DNA"/>
</dbReference>
<dbReference type="EMBL" id="ABJB010679662">
    <property type="status" value="NOT_ANNOTATED_CDS"/>
    <property type="molecule type" value="Genomic_DNA"/>
</dbReference>
<evidence type="ECO:0000313" key="2">
    <source>
        <dbReference type="EMBL" id="EEC00312.1"/>
    </source>
</evidence>
<evidence type="ECO:0008006" key="5">
    <source>
        <dbReference type="Google" id="ProtNLM"/>
    </source>
</evidence>
<reference evidence="3" key="2">
    <citation type="submission" date="2020-05" db="UniProtKB">
        <authorList>
            <consortium name="EnsemblMetazoa"/>
        </authorList>
    </citation>
    <scope>IDENTIFICATION</scope>
    <source>
        <strain evidence="3">wikel</strain>
    </source>
</reference>
<accession>B7P140</accession>
<dbReference type="EnsemblMetazoa" id="ISCW001793-RA">
    <property type="protein sequence ID" value="ISCW001793-PA"/>
    <property type="gene ID" value="ISCW001793"/>
</dbReference>
<name>B7P140_IXOSC</name>
<dbReference type="Proteomes" id="UP000001555">
    <property type="component" value="Unassembled WGS sequence"/>
</dbReference>